<reference evidence="1" key="1">
    <citation type="submission" date="2022-07" db="EMBL/GenBank/DDBJ databases">
        <title>Enhanced cultured diversity of the mouse gut microbiota enables custom-made synthetic communities.</title>
        <authorList>
            <person name="Afrizal A."/>
        </authorList>
    </citation>
    <scope>NUCLEOTIDE SEQUENCE</scope>
    <source>
        <strain evidence="1">DSM 29482</strain>
    </source>
</reference>
<name>A0A9X2MJD1_9FIRM</name>
<dbReference type="OrthoDB" id="2351986at2"/>
<sequence>MEGGNISKYNLNEKKQIMKNEYPNSDNNKLAKKLGYTESTLRTKASKLGLKKSEEYMNKIYKKMQTGKKDKQKEGKI</sequence>
<organism evidence="1 2">
    <name type="scientific">Anaerosalibacter massiliensis</name>
    <dbReference type="NCBI Taxonomy" id="1347392"/>
    <lineage>
        <taxon>Bacteria</taxon>
        <taxon>Bacillati</taxon>
        <taxon>Bacillota</taxon>
        <taxon>Tissierellia</taxon>
        <taxon>Tissierellales</taxon>
        <taxon>Sporanaerobacteraceae</taxon>
        <taxon>Anaerosalibacter</taxon>
    </lineage>
</organism>
<gene>
    <name evidence="1" type="ORF">NSA23_13520</name>
</gene>
<comment type="caution">
    <text evidence="1">The sequence shown here is derived from an EMBL/GenBank/DDBJ whole genome shotgun (WGS) entry which is preliminary data.</text>
</comment>
<dbReference type="Proteomes" id="UP001142078">
    <property type="component" value="Unassembled WGS sequence"/>
</dbReference>
<proteinExistence type="predicted"/>
<protein>
    <submittedName>
        <fullName evidence="1">Uncharacterized protein</fullName>
    </submittedName>
</protein>
<dbReference type="EMBL" id="JANJZL010000012">
    <property type="protein sequence ID" value="MCR2045123.1"/>
    <property type="molecule type" value="Genomic_DNA"/>
</dbReference>
<accession>A0A9X2MJD1</accession>
<evidence type="ECO:0000313" key="1">
    <source>
        <dbReference type="EMBL" id="MCR2045123.1"/>
    </source>
</evidence>
<keyword evidence="2" id="KW-1185">Reference proteome</keyword>
<evidence type="ECO:0000313" key="2">
    <source>
        <dbReference type="Proteomes" id="UP001142078"/>
    </source>
</evidence>
<dbReference type="AlphaFoldDB" id="A0A9X2MJD1"/>
<dbReference type="RefSeq" id="WP_147524967.1">
    <property type="nucleotide sequence ID" value="NZ_CABKTM010000014.1"/>
</dbReference>